<dbReference type="Proteomes" id="UP000635477">
    <property type="component" value="Unassembled WGS sequence"/>
</dbReference>
<reference evidence="2" key="2">
    <citation type="submission" date="2020-05" db="EMBL/GenBank/DDBJ databases">
        <authorList>
            <person name="Kim H.-S."/>
            <person name="Proctor R.H."/>
            <person name="Brown D.W."/>
        </authorList>
    </citation>
    <scope>NUCLEOTIDE SEQUENCE</scope>
    <source>
        <strain evidence="2">NRRL 22465</strain>
    </source>
</reference>
<evidence type="ECO:0000256" key="1">
    <source>
        <dbReference type="SAM" id="MobiDB-lite"/>
    </source>
</evidence>
<feature type="non-terminal residue" evidence="2">
    <location>
        <position position="49"/>
    </location>
</feature>
<organism evidence="2 3">
    <name type="scientific">Fusarium zealandicum</name>
    <dbReference type="NCBI Taxonomy" id="1053134"/>
    <lineage>
        <taxon>Eukaryota</taxon>
        <taxon>Fungi</taxon>
        <taxon>Dikarya</taxon>
        <taxon>Ascomycota</taxon>
        <taxon>Pezizomycotina</taxon>
        <taxon>Sordariomycetes</taxon>
        <taxon>Hypocreomycetidae</taxon>
        <taxon>Hypocreales</taxon>
        <taxon>Nectriaceae</taxon>
        <taxon>Fusarium</taxon>
        <taxon>Fusarium staphyleae species complex</taxon>
    </lineage>
</organism>
<dbReference type="OrthoDB" id="5405297at2759"/>
<dbReference type="EMBL" id="JABEYC010000923">
    <property type="protein sequence ID" value="KAF4972293.1"/>
    <property type="molecule type" value="Genomic_DNA"/>
</dbReference>
<protein>
    <submittedName>
        <fullName evidence="2">Uncharacterized protein</fullName>
    </submittedName>
</protein>
<proteinExistence type="predicted"/>
<name>A0A8H4UAB6_9HYPO</name>
<reference evidence="2" key="1">
    <citation type="journal article" date="2020" name="BMC Genomics">
        <title>Correction to: Identification and distribution of gene clusters required for synthesis of sphingolipid metabolism inhibitors in diverse species of the filamentous fungus Fusarium.</title>
        <authorList>
            <person name="Kim H.S."/>
            <person name="Lohmar J.M."/>
            <person name="Busman M."/>
            <person name="Brown D.W."/>
            <person name="Naumann T.A."/>
            <person name="Divon H.H."/>
            <person name="Lysoe E."/>
            <person name="Uhlig S."/>
            <person name="Proctor R.H."/>
        </authorList>
    </citation>
    <scope>NUCLEOTIDE SEQUENCE</scope>
    <source>
        <strain evidence="2">NRRL 22465</strain>
    </source>
</reference>
<sequence>MRNPFRRRNKKEKHANGGQGSDSVVPDEFRSPGAGRPPLFPPSRGSAYL</sequence>
<dbReference type="AlphaFoldDB" id="A0A8H4UAB6"/>
<comment type="caution">
    <text evidence="2">The sequence shown here is derived from an EMBL/GenBank/DDBJ whole genome shotgun (WGS) entry which is preliminary data.</text>
</comment>
<evidence type="ECO:0000313" key="3">
    <source>
        <dbReference type="Proteomes" id="UP000635477"/>
    </source>
</evidence>
<feature type="region of interest" description="Disordered" evidence="1">
    <location>
        <begin position="1"/>
        <end position="49"/>
    </location>
</feature>
<keyword evidence="3" id="KW-1185">Reference proteome</keyword>
<feature type="compositionally biased region" description="Basic residues" evidence="1">
    <location>
        <begin position="1"/>
        <end position="13"/>
    </location>
</feature>
<accession>A0A8H4UAB6</accession>
<gene>
    <name evidence="2" type="ORF">FZEAL_9620</name>
</gene>
<evidence type="ECO:0000313" key="2">
    <source>
        <dbReference type="EMBL" id="KAF4972293.1"/>
    </source>
</evidence>